<evidence type="ECO:0000313" key="9">
    <source>
        <dbReference type="Proteomes" id="UP000192477"/>
    </source>
</evidence>
<evidence type="ECO:0000256" key="4">
    <source>
        <dbReference type="ARBA" id="ARBA00022759"/>
    </source>
</evidence>
<dbReference type="RefSeq" id="WP_081182680.1">
    <property type="nucleotide sequence ID" value="NZ_MJEA01000002.1"/>
</dbReference>
<proteinExistence type="inferred from homology"/>
<keyword evidence="4" id="KW-0255">Endonuclease</keyword>
<dbReference type="NCBIfam" id="TIGR02116">
    <property type="entry name" value="toxin_Txe_YoeB"/>
    <property type="match status" value="1"/>
</dbReference>
<dbReference type="InterPro" id="IPR035093">
    <property type="entry name" value="RelE/ParE_toxin_dom_sf"/>
</dbReference>
<evidence type="ECO:0000256" key="1">
    <source>
        <dbReference type="ARBA" id="ARBA00008172"/>
    </source>
</evidence>
<keyword evidence="5" id="KW-0378">Hydrolase</keyword>
<evidence type="ECO:0000256" key="7">
    <source>
        <dbReference type="ARBA" id="ARBA00050056"/>
    </source>
</evidence>
<dbReference type="Pfam" id="PF06769">
    <property type="entry name" value="YoeB_toxin"/>
    <property type="match status" value="1"/>
</dbReference>
<dbReference type="Proteomes" id="UP000192477">
    <property type="component" value="Unassembled WGS sequence"/>
</dbReference>
<dbReference type="SUPFAM" id="SSF143011">
    <property type="entry name" value="RelE-like"/>
    <property type="match status" value="1"/>
</dbReference>
<dbReference type="GO" id="GO:0004519">
    <property type="term" value="F:endonuclease activity"/>
    <property type="evidence" value="ECO:0007669"/>
    <property type="project" value="UniProtKB-KW"/>
</dbReference>
<sequence length="89" mass="10494">MGFTVEIKKNAKKNLPKLKSVRLHKKFDELIKVIRENPFQTPPPYEKLVGVPYYSRRINIQHRLVYSVDTEAKVVTILSVWSHYERGLN</sequence>
<dbReference type="PANTHER" id="PTHR38039">
    <property type="entry name" value="TOXIN YOEB"/>
    <property type="match status" value="1"/>
</dbReference>
<keyword evidence="3" id="KW-0540">Nuclease</keyword>
<dbReference type="GO" id="GO:0045892">
    <property type="term" value="P:negative regulation of DNA-templated transcription"/>
    <property type="evidence" value="ECO:0007669"/>
    <property type="project" value="TreeGrafter"/>
</dbReference>
<dbReference type="STRING" id="112904.BH747_03710"/>
<comment type="similarity">
    <text evidence="1">Belongs to the YoeB family.</text>
</comment>
<evidence type="ECO:0000313" key="8">
    <source>
        <dbReference type="EMBL" id="OQO71115.1"/>
    </source>
</evidence>
<comment type="caution">
    <text evidence="8">The sequence shown here is derived from an EMBL/GenBank/DDBJ whole genome shotgun (WGS) entry which is preliminary data.</text>
</comment>
<evidence type="ECO:0000256" key="6">
    <source>
        <dbReference type="ARBA" id="ARBA00030388"/>
    </source>
</evidence>
<organism evidence="8 9">
    <name type="scientific">Enterococcus villorum</name>
    <dbReference type="NCBI Taxonomy" id="112904"/>
    <lineage>
        <taxon>Bacteria</taxon>
        <taxon>Bacillati</taxon>
        <taxon>Bacillota</taxon>
        <taxon>Bacilli</taxon>
        <taxon>Lactobacillales</taxon>
        <taxon>Enterococcaceae</taxon>
        <taxon>Enterococcus</taxon>
    </lineage>
</organism>
<name>A0A1V8YES5_9ENTE</name>
<dbReference type="InterPro" id="IPR009614">
    <property type="entry name" value="YoeB_toxin"/>
</dbReference>
<protein>
    <recommendedName>
        <fullName evidence="7">Endoribonuclease YoeB</fullName>
    </recommendedName>
    <alternativeName>
        <fullName evidence="6">Putative mRNA interferase YoeB</fullName>
    </alternativeName>
</protein>
<keyword evidence="2" id="KW-1277">Toxin-antitoxin system</keyword>
<evidence type="ECO:0000256" key="5">
    <source>
        <dbReference type="ARBA" id="ARBA00022801"/>
    </source>
</evidence>
<dbReference type="PANTHER" id="PTHR38039:SF1">
    <property type="entry name" value="TOXIN YOEB"/>
    <property type="match status" value="1"/>
</dbReference>
<evidence type="ECO:0000256" key="3">
    <source>
        <dbReference type="ARBA" id="ARBA00022722"/>
    </source>
</evidence>
<gene>
    <name evidence="8" type="ORF">BH747_03710</name>
</gene>
<dbReference type="AlphaFoldDB" id="A0A1V8YES5"/>
<accession>A0A1V8YES5</accession>
<dbReference type="GO" id="GO:0016787">
    <property type="term" value="F:hydrolase activity"/>
    <property type="evidence" value="ECO:0007669"/>
    <property type="project" value="UniProtKB-KW"/>
</dbReference>
<dbReference type="Gene3D" id="3.30.2310.20">
    <property type="entry name" value="RelE-like"/>
    <property type="match status" value="1"/>
</dbReference>
<evidence type="ECO:0000256" key="2">
    <source>
        <dbReference type="ARBA" id="ARBA00022649"/>
    </source>
</evidence>
<dbReference type="EMBL" id="MJEA01000002">
    <property type="protein sequence ID" value="OQO71115.1"/>
    <property type="molecule type" value="Genomic_DNA"/>
</dbReference>
<reference evidence="8 9" key="1">
    <citation type="journal article" date="2017" name="BMC Microbiol.">
        <title>Comparative genomics of Enterococcus spp. isolated from bovine feces.</title>
        <authorList>
            <person name="Beukers A.G."/>
            <person name="Zaheer R."/>
            <person name="Goji N."/>
            <person name="Amoako K.K."/>
            <person name="Chaves A.V."/>
            <person name="Ward M.P."/>
            <person name="McAllister T.A."/>
        </authorList>
    </citation>
    <scope>NUCLEOTIDE SEQUENCE [LARGE SCALE GENOMIC DNA]</scope>
    <source>
        <strain evidence="8 9">F1129D 143</strain>
    </source>
</reference>
<dbReference type="OrthoDB" id="9801102at2"/>
<dbReference type="GO" id="GO:0006401">
    <property type="term" value="P:RNA catabolic process"/>
    <property type="evidence" value="ECO:0007669"/>
    <property type="project" value="InterPro"/>
</dbReference>